<evidence type="ECO:0000313" key="2">
    <source>
        <dbReference type="EMBL" id="SNU77079.1"/>
    </source>
</evidence>
<gene>
    <name evidence="1" type="primary">orf111</name>
</gene>
<reference evidence="1" key="1">
    <citation type="submission" date="2016-12" db="EMBL/GenBank/DDBJ databases">
        <title>Recombination within an asexual species: what the mitochondrial genomes reveal in the Fusarium oxysporum species complex.</title>
        <authorList>
            <person name="Brankovics B."/>
            <person name="Van Dam P."/>
            <person name="Rep M."/>
            <person name="De Hoog G.S."/>
            <person name="Van der Lee T.A.J."/>
            <person name="Waalwijk C."/>
            <person name="Van Diepeningen A.D."/>
        </authorList>
    </citation>
    <scope>NUCLEOTIDE SEQUENCE</scope>
    <source>
        <strain evidence="1">Foc018</strain>
        <strain evidence="2">Foc021</strain>
        <strain evidence="3">Foc030</strain>
    </source>
</reference>
<accession>A0A2C8D1F0</accession>
<proteinExistence type="predicted"/>
<dbReference type="AlphaFoldDB" id="A0A2C8D1F0"/>
<sequence length="111" mass="13161">MENKKSIFKIKNDIYGVELDQFNTPQEFSSAIINFLEKFAEDKVDILGEKYPCLNVRVNTPHKAVFITYKLQSNDIVFEEIFEYFKQPKYDQKYFSLLNLWVEPFKAKGGF</sequence>
<dbReference type="EMBL" id="LT906312">
    <property type="protein sequence ID" value="SNU77079.1"/>
    <property type="molecule type" value="Genomic_DNA"/>
</dbReference>
<geneLocation type="mitochondrion" evidence="1"/>
<organism evidence="1">
    <name type="scientific">Fusarium oxysporum f. sp. cucumerinum</name>
    <dbReference type="NCBI Taxonomy" id="5508"/>
    <lineage>
        <taxon>Eukaryota</taxon>
        <taxon>Fungi</taxon>
        <taxon>Dikarya</taxon>
        <taxon>Ascomycota</taxon>
        <taxon>Pezizomycotina</taxon>
        <taxon>Sordariomycetes</taxon>
        <taxon>Hypocreomycetidae</taxon>
        <taxon>Hypocreales</taxon>
        <taxon>Nectriaceae</taxon>
        <taxon>Fusarium</taxon>
        <taxon>Fusarium oxysporum species complex</taxon>
    </lineage>
</organism>
<evidence type="ECO:0000313" key="1">
    <source>
        <dbReference type="EMBL" id="SNU77050.1"/>
    </source>
</evidence>
<keyword evidence="1" id="KW-0496">Mitochondrion</keyword>
<dbReference type="EMBL" id="LT906313">
    <property type="protein sequence ID" value="SNU77108.1"/>
    <property type="molecule type" value="Genomic_DNA"/>
</dbReference>
<evidence type="ECO:0000313" key="3">
    <source>
        <dbReference type="EMBL" id="SNU77108.1"/>
    </source>
</evidence>
<dbReference type="EMBL" id="LT906311">
    <property type="protein sequence ID" value="SNU77050.1"/>
    <property type="molecule type" value="Genomic_DNA"/>
</dbReference>
<protein>
    <submittedName>
        <fullName evidence="1">Uncharacterized protein</fullName>
    </submittedName>
</protein>
<name>A0A2C8D1F0_FUSOX</name>